<dbReference type="InterPro" id="IPR036583">
    <property type="entry name" value="23S_rRNA_IVS_sf"/>
</dbReference>
<accession>A0A1A8XHN2</accession>
<dbReference type="PANTHER" id="PTHR38471">
    <property type="entry name" value="FOUR HELIX BUNDLE PROTEIN"/>
    <property type="match status" value="1"/>
</dbReference>
<organism evidence="1 2">
    <name type="scientific">Candidatus Propionivibrio aalborgensis</name>
    <dbReference type="NCBI Taxonomy" id="1860101"/>
    <lineage>
        <taxon>Bacteria</taxon>
        <taxon>Pseudomonadati</taxon>
        <taxon>Pseudomonadota</taxon>
        <taxon>Betaproteobacteria</taxon>
        <taxon>Rhodocyclales</taxon>
        <taxon>Rhodocyclaceae</taxon>
        <taxon>Propionivibrio</taxon>
    </lineage>
</organism>
<dbReference type="InterPro" id="IPR012657">
    <property type="entry name" value="23S_rRNA-intervening_sequence"/>
</dbReference>
<dbReference type="CDD" id="cd16377">
    <property type="entry name" value="23S_rRNA_IVP_like"/>
    <property type="match status" value="1"/>
</dbReference>
<dbReference type="Pfam" id="PF05635">
    <property type="entry name" value="23S_rRNA_IVP"/>
    <property type="match status" value="1"/>
</dbReference>
<sequence length="119" mass="13309">MATRKHQDLLAWQEAMSLAKCVYALTAEFPRIEQYGLTAQMRRAAVSVPSNIAEGAARATTKELMHFLHVARGSLSELDTQQILARELGFPGDWDRLKIQIDTVFKLLGGLINATRKKL</sequence>
<keyword evidence="2" id="KW-1185">Reference proteome</keyword>
<dbReference type="Gene3D" id="1.20.1440.60">
    <property type="entry name" value="23S rRNA-intervening sequence"/>
    <property type="match status" value="1"/>
</dbReference>
<gene>
    <name evidence="1" type="ORF">PROAA_1340014</name>
</gene>
<protein>
    <recommendedName>
        <fullName evidence="3">S23 ribosomal protein</fullName>
    </recommendedName>
</protein>
<dbReference type="NCBIfam" id="TIGR02436">
    <property type="entry name" value="four helix bundle protein"/>
    <property type="match status" value="1"/>
</dbReference>
<evidence type="ECO:0000313" key="2">
    <source>
        <dbReference type="Proteomes" id="UP000199600"/>
    </source>
</evidence>
<dbReference type="PANTHER" id="PTHR38471:SF2">
    <property type="entry name" value="FOUR HELIX BUNDLE PROTEIN"/>
    <property type="match status" value="1"/>
</dbReference>
<dbReference type="AlphaFoldDB" id="A0A1A8XHN2"/>
<dbReference type="Proteomes" id="UP000199600">
    <property type="component" value="Unassembled WGS sequence"/>
</dbReference>
<name>A0A1A8XHN2_9RHOO</name>
<evidence type="ECO:0000313" key="1">
    <source>
        <dbReference type="EMBL" id="SBT04694.1"/>
    </source>
</evidence>
<dbReference type="EMBL" id="FLQY01000040">
    <property type="protein sequence ID" value="SBT04694.1"/>
    <property type="molecule type" value="Genomic_DNA"/>
</dbReference>
<dbReference type="SUPFAM" id="SSF158446">
    <property type="entry name" value="IVS-encoded protein-like"/>
    <property type="match status" value="1"/>
</dbReference>
<dbReference type="RefSeq" id="WP_186409905.1">
    <property type="nucleotide sequence ID" value="NZ_FLQY01000040.1"/>
</dbReference>
<proteinExistence type="predicted"/>
<reference evidence="1 2" key="1">
    <citation type="submission" date="2016-06" db="EMBL/GenBank/DDBJ databases">
        <authorList>
            <person name="Kjaerup R.B."/>
            <person name="Dalgaard T.S."/>
            <person name="Juul-Madsen H.R."/>
        </authorList>
    </citation>
    <scope>NUCLEOTIDE SEQUENCE [LARGE SCALE GENOMIC DNA]</scope>
    <source>
        <strain evidence="1">2</strain>
    </source>
</reference>
<evidence type="ECO:0008006" key="3">
    <source>
        <dbReference type="Google" id="ProtNLM"/>
    </source>
</evidence>